<gene>
    <name evidence="2" type="ORF">ACFSUC_12345</name>
</gene>
<keyword evidence="3" id="KW-1185">Reference proteome</keyword>
<proteinExistence type="predicted"/>
<feature type="domain" description="DUF1540" evidence="1">
    <location>
        <begin position="10"/>
        <end position="71"/>
    </location>
</feature>
<dbReference type="InterPro" id="IPR011437">
    <property type="entry name" value="DUF1540"/>
</dbReference>
<comment type="caution">
    <text evidence="2">The sequence shown here is derived from an EMBL/GenBank/DDBJ whole genome shotgun (WGS) entry which is preliminary data.</text>
</comment>
<evidence type="ECO:0000313" key="2">
    <source>
        <dbReference type="EMBL" id="MFD2672356.1"/>
    </source>
</evidence>
<dbReference type="Pfam" id="PF07561">
    <property type="entry name" value="DUF1540"/>
    <property type="match status" value="1"/>
</dbReference>
<protein>
    <submittedName>
        <fullName evidence="2">DUF1540 domain-containing protein</fullName>
    </submittedName>
</protein>
<evidence type="ECO:0000259" key="1">
    <source>
        <dbReference type="Pfam" id="PF07561"/>
    </source>
</evidence>
<sequence length="78" mass="8426">MEVMTMPEGVKCSVSNCAFWDTGNQCGAPMINIDIDQHAGADYTAEFAQEPIAVSHKDTASKSSSTCCHTFKPKQKQA</sequence>
<dbReference type="EMBL" id="JBHUMM010000037">
    <property type="protein sequence ID" value="MFD2672356.1"/>
    <property type="molecule type" value="Genomic_DNA"/>
</dbReference>
<name>A0ABW5RCC7_9BACL</name>
<organism evidence="2 3">
    <name type="scientific">Marinicrinis sediminis</name>
    <dbReference type="NCBI Taxonomy" id="1652465"/>
    <lineage>
        <taxon>Bacteria</taxon>
        <taxon>Bacillati</taxon>
        <taxon>Bacillota</taxon>
        <taxon>Bacilli</taxon>
        <taxon>Bacillales</taxon>
        <taxon>Paenibacillaceae</taxon>
    </lineage>
</organism>
<evidence type="ECO:0000313" key="3">
    <source>
        <dbReference type="Proteomes" id="UP001597497"/>
    </source>
</evidence>
<accession>A0ABW5RCC7</accession>
<reference evidence="3" key="1">
    <citation type="journal article" date="2019" name="Int. J. Syst. Evol. Microbiol.">
        <title>The Global Catalogue of Microorganisms (GCM) 10K type strain sequencing project: providing services to taxonomists for standard genome sequencing and annotation.</title>
        <authorList>
            <consortium name="The Broad Institute Genomics Platform"/>
            <consortium name="The Broad Institute Genome Sequencing Center for Infectious Disease"/>
            <person name="Wu L."/>
            <person name="Ma J."/>
        </authorList>
    </citation>
    <scope>NUCLEOTIDE SEQUENCE [LARGE SCALE GENOMIC DNA]</scope>
    <source>
        <strain evidence="3">KCTC 33676</strain>
    </source>
</reference>
<dbReference type="Proteomes" id="UP001597497">
    <property type="component" value="Unassembled WGS sequence"/>
</dbReference>